<dbReference type="Proteomes" id="UP000267027">
    <property type="component" value="Unassembled WGS sequence"/>
</dbReference>
<gene>
    <name evidence="1" type="ORF">ACOC_LOCUS3478</name>
</gene>
<sequence length="81" mass="9924">MRKYKKQETQMFTEVRWINEMEHSPVVLSASQLKHMQLLKMEEKMDAGKGLYEEELDVRLVLFDQMLNHVLRIDRIYRRLQ</sequence>
<reference evidence="1 2" key="2">
    <citation type="submission" date="2018-11" db="EMBL/GenBank/DDBJ databases">
        <authorList>
            <consortium name="Pathogen Informatics"/>
        </authorList>
    </citation>
    <scope>NUCLEOTIDE SEQUENCE [LARGE SCALE GENOMIC DNA]</scope>
    <source>
        <strain evidence="1 2">Costa Rica</strain>
    </source>
</reference>
<evidence type="ECO:0000313" key="2">
    <source>
        <dbReference type="Proteomes" id="UP000267027"/>
    </source>
</evidence>
<dbReference type="OrthoDB" id="447173at2759"/>
<evidence type="ECO:0000313" key="1">
    <source>
        <dbReference type="EMBL" id="VDM55063.1"/>
    </source>
</evidence>
<dbReference type="AlphaFoldDB" id="A0A0R3PGP4"/>
<dbReference type="EMBL" id="UYYA01001072">
    <property type="protein sequence ID" value="VDM55063.1"/>
    <property type="molecule type" value="Genomic_DNA"/>
</dbReference>
<protein>
    <submittedName>
        <fullName evidence="3">SPX domain-containing protein</fullName>
    </submittedName>
</protein>
<keyword evidence="2" id="KW-1185">Reference proteome</keyword>
<dbReference type="WBParaSite" id="ACOC_0000347701-mRNA-1">
    <property type="protein sequence ID" value="ACOC_0000347701-mRNA-1"/>
    <property type="gene ID" value="ACOC_0000347701"/>
</dbReference>
<dbReference type="STRING" id="334426.A0A0R3PGP4"/>
<organism evidence="3">
    <name type="scientific">Angiostrongylus costaricensis</name>
    <name type="common">Nematode worm</name>
    <dbReference type="NCBI Taxonomy" id="334426"/>
    <lineage>
        <taxon>Eukaryota</taxon>
        <taxon>Metazoa</taxon>
        <taxon>Ecdysozoa</taxon>
        <taxon>Nematoda</taxon>
        <taxon>Chromadorea</taxon>
        <taxon>Rhabditida</taxon>
        <taxon>Rhabditina</taxon>
        <taxon>Rhabditomorpha</taxon>
        <taxon>Strongyloidea</taxon>
        <taxon>Metastrongylidae</taxon>
        <taxon>Angiostrongylus</taxon>
    </lineage>
</organism>
<reference evidence="3" key="1">
    <citation type="submission" date="2017-02" db="UniProtKB">
        <authorList>
            <consortium name="WormBaseParasite"/>
        </authorList>
    </citation>
    <scope>IDENTIFICATION</scope>
</reference>
<name>A0A0R3PGP4_ANGCS</name>
<accession>A0A0R3PGP4</accession>
<evidence type="ECO:0000313" key="3">
    <source>
        <dbReference type="WBParaSite" id="ACOC_0000347701-mRNA-1"/>
    </source>
</evidence>
<proteinExistence type="predicted"/>